<dbReference type="Proteomes" id="UP000078540">
    <property type="component" value="Unassembled WGS sequence"/>
</dbReference>
<proteinExistence type="predicted"/>
<evidence type="ECO:0008006" key="3">
    <source>
        <dbReference type="Google" id="ProtNLM"/>
    </source>
</evidence>
<evidence type="ECO:0000313" key="2">
    <source>
        <dbReference type="Proteomes" id="UP000078540"/>
    </source>
</evidence>
<evidence type="ECO:0000313" key="1">
    <source>
        <dbReference type="EMBL" id="KYM92098.1"/>
    </source>
</evidence>
<organism evidence="1 2">
    <name type="scientific">Atta colombica</name>
    <dbReference type="NCBI Taxonomy" id="520822"/>
    <lineage>
        <taxon>Eukaryota</taxon>
        <taxon>Metazoa</taxon>
        <taxon>Ecdysozoa</taxon>
        <taxon>Arthropoda</taxon>
        <taxon>Hexapoda</taxon>
        <taxon>Insecta</taxon>
        <taxon>Pterygota</taxon>
        <taxon>Neoptera</taxon>
        <taxon>Endopterygota</taxon>
        <taxon>Hymenoptera</taxon>
        <taxon>Apocrita</taxon>
        <taxon>Aculeata</taxon>
        <taxon>Formicoidea</taxon>
        <taxon>Formicidae</taxon>
        <taxon>Myrmicinae</taxon>
        <taxon>Atta</taxon>
    </lineage>
</organism>
<accession>A0A195BVU6</accession>
<dbReference type="EMBL" id="KQ976403">
    <property type="protein sequence ID" value="KYM92098.1"/>
    <property type="molecule type" value="Genomic_DNA"/>
</dbReference>
<sequence>MIEAVSFTFPLEFRVDHAFLYSIVKLNSEKVELVNYSLIVNQTTKEIHIDHPFLYGIIKSKREEEFYVLLFAGYVSKLN</sequence>
<dbReference type="PROSITE" id="PS00284">
    <property type="entry name" value="SERPIN"/>
    <property type="match status" value="1"/>
</dbReference>
<dbReference type="InterPro" id="IPR023795">
    <property type="entry name" value="Serpin_CS"/>
</dbReference>
<gene>
    <name evidence="1" type="ORF">ALC53_01161</name>
</gene>
<keyword evidence="2" id="KW-1185">Reference proteome</keyword>
<protein>
    <recommendedName>
        <fullName evidence="3">Serpin domain-containing protein</fullName>
    </recommendedName>
</protein>
<dbReference type="AlphaFoldDB" id="A0A195BVU6"/>
<reference evidence="1 2" key="1">
    <citation type="submission" date="2015-09" db="EMBL/GenBank/DDBJ databases">
        <title>Atta colombica WGS genome.</title>
        <authorList>
            <person name="Nygaard S."/>
            <person name="Hu H."/>
            <person name="Boomsma J."/>
            <person name="Zhang G."/>
        </authorList>
    </citation>
    <scope>NUCLEOTIDE SEQUENCE [LARGE SCALE GENOMIC DNA]</scope>
    <source>
        <strain evidence="1">Treedump-2</strain>
        <tissue evidence="1">Whole body</tissue>
    </source>
</reference>
<name>A0A195BVU6_9HYME</name>